<sequence>MPNGYDSYFMQQDEHKKLENFLRNSDYQLAVSFLEEIEEKAKDDSDYWYYHAYIARKMNDLKHAEIFCEKALSLSPASRKANFEMGIIYQTKDDYEKAISFLERAASPEDGEVYYIEQVDILNSLALTYKKAGDSKSALQRYNAALEVLAQGIYERIKKQPLQEIEAKHPGNNLEGWMRLAFQIAIKNAAKDGIETAMIPDGETAKKIVEQNPYMGVAFYDKDGARYLLPAYFAAFSNALRSDILYSNIVNNIGTLFAETREIEEAKKCFLEAIDFTPQEMKFDNPHINLENLK</sequence>
<feature type="repeat" description="TPR" evidence="3">
    <location>
        <begin position="247"/>
        <end position="280"/>
    </location>
</feature>
<feature type="repeat" description="TPR" evidence="3">
    <location>
        <begin position="79"/>
        <end position="112"/>
    </location>
</feature>
<dbReference type="PANTHER" id="PTHR44186">
    <property type="match status" value="1"/>
</dbReference>
<dbReference type="PROSITE" id="PS50005">
    <property type="entry name" value="TPR"/>
    <property type="match status" value="2"/>
</dbReference>
<dbReference type="AlphaFoldDB" id="A0A2M6WND3"/>
<dbReference type="SUPFAM" id="SSF48452">
    <property type="entry name" value="TPR-like"/>
    <property type="match status" value="1"/>
</dbReference>
<dbReference type="PANTHER" id="PTHR44186:SF1">
    <property type="entry name" value="BARDET-BIEDL SYNDROME 4 PROTEIN"/>
    <property type="match status" value="1"/>
</dbReference>
<proteinExistence type="predicted"/>
<reference evidence="5" key="1">
    <citation type="submission" date="2017-09" db="EMBL/GenBank/DDBJ databases">
        <title>Depth-based differentiation of microbial function through sediment-hosted aquifers and enrichment of novel symbionts in the deep terrestrial subsurface.</title>
        <authorList>
            <person name="Probst A.J."/>
            <person name="Ladd B."/>
            <person name="Jarett J.K."/>
            <person name="Geller-Mcgrath D.E."/>
            <person name="Sieber C.M.K."/>
            <person name="Emerson J.B."/>
            <person name="Anantharaman K."/>
            <person name="Thomas B.C."/>
            <person name="Malmstrom R."/>
            <person name="Stieglmeier M."/>
            <person name="Klingl A."/>
            <person name="Woyke T."/>
            <person name="Ryan C.M."/>
            <person name="Banfield J.F."/>
        </authorList>
    </citation>
    <scope>NUCLEOTIDE SEQUENCE [LARGE SCALE GENOMIC DNA]</scope>
</reference>
<dbReference type="EMBL" id="PFAQ01000058">
    <property type="protein sequence ID" value="PIT94307.1"/>
    <property type="molecule type" value="Genomic_DNA"/>
</dbReference>
<dbReference type="Pfam" id="PF13181">
    <property type="entry name" value="TPR_8"/>
    <property type="match status" value="3"/>
</dbReference>
<evidence type="ECO:0000256" key="2">
    <source>
        <dbReference type="ARBA" id="ARBA00022803"/>
    </source>
</evidence>
<dbReference type="InterPro" id="IPR019734">
    <property type="entry name" value="TPR_rpt"/>
</dbReference>
<evidence type="ECO:0000256" key="1">
    <source>
        <dbReference type="ARBA" id="ARBA00022737"/>
    </source>
</evidence>
<dbReference type="SMART" id="SM00028">
    <property type="entry name" value="TPR"/>
    <property type="match status" value="4"/>
</dbReference>
<keyword evidence="2 3" id="KW-0802">TPR repeat</keyword>
<evidence type="ECO:0000313" key="5">
    <source>
        <dbReference type="Proteomes" id="UP000228900"/>
    </source>
</evidence>
<dbReference type="Proteomes" id="UP000228900">
    <property type="component" value="Unassembled WGS sequence"/>
</dbReference>
<protein>
    <recommendedName>
        <fullName evidence="6">Tetratricopeptide repeat protein</fullName>
    </recommendedName>
</protein>
<dbReference type="Gene3D" id="1.25.40.10">
    <property type="entry name" value="Tetratricopeptide repeat domain"/>
    <property type="match status" value="2"/>
</dbReference>
<name>A0A2M6WND3_9BACT</name>
<organism evidence="4 5">
    <name type="scientific">Candidatus Falkowbacteria bacterium CG10_big_fil_rev_8_21_14_0_10_39_9</name>
    <dbReference type="NCBI Taxonomy" id="1974566"/>
    <lineage>
        <taxon>Bacteria</taxon>
        <taxon>Candidatus Falkowiibacteriota</taxon>
    </lineage>
</organism>
<comment type="caution">
    <text evidence="4">The sequence shown here is derived from an EMBL/GenBank/DDBJ whole genome shotgun (WGS) entry which is preliminary data.</text>
</comment>
<evidence type="ECO:0008006" key="6">
    <source>
        <dbReference type="Google" id="ProtNLM"/>
    </source>
</evidence>
<evidence type="ECO:0000313" key="4">
    <source>
        <dbReference type="EMBL" id="PIT94307.1"/>
    </source>
</evidence>
<keyword evidence="1" id="KW-0677">Repeat</keyword>
<gene>
    <name evidence="4" type="ORF">COT98_04320</name>
</gene>
<evidence type="ECO:0000256" key="3">
    <source>
        <dbReference type="PROSITE-ProRule" id="PRU00339"/>
    </source>
</evidence>
<dbReference type="InterPro" id="IPR011990">
    <property type="entry name" value="TPR-like_helical_dom_sf"/>
</dbReference>
<accession>A0A2M6WND3</accession>